<dbReference type="InterPro" id="IPR003593">
    <property type="entry name" value="AAA+_ATPase"/>
</dbReference>
<dbReference type="InterPro" id="IPR041538">
    <property type="entry name" value="RavA-like_AAA_lid"/>
</dbReference>
<dbReference type="PANTHER" id="PTHR32204:SF0">
    <property type="entry name" value="ATPASE RAVA"/>
    <property type="match status" value="1"/>
</dbReference>
<dbReference type="OrthoDB" id="1814213at2"/>
<dbReference type="GO" id="GO:0005524">
    <property type="term" value="F:ATP binding"/>
    <property type="evidence" value="ECO:0007669"/>
    <property type="project" value="InterPro"/>
</dbReference>
<dbReference type="Gene3D" id="3.40.50.300">
    <property type="entry name" value="P-loop containing nucleotide triphosphate hydrolases"/>
    <property type="match status" value="1"/>
</dbReference>
<name>A0A1V4HJK2_9BACL</name>
<dbReference type="EMBL" id="MBTG01000012">
    <property type="protein sequence ID" value="OPH57485.1"/>
    <property type="molecule type" value="Genomic_DNA"/>
</dbReference>
<evidence type="ECO:0000313" key="3">
    <source>
        <dbReference type="EMBL" id="OPH57485.1"/>
    </source>
</evidence>
<feature type="domain" description="AAA+ ATPase" evidence="2">
    <location>
        <begin position="38"/>
        <end position="180"/>
    </location>
</feature>
<dbReference type="PANTHER" id="PTHR32204">
    <property type="entry name" value="ATPASE RAVA"/>
    <property type="match status" value="1"/>
</dbReference>
<dbReference type="InterPro" id="IPR001270">
    <property type="entry name" value="ClpA/B"/>
</dbReference>
<accession>A0A1V4HJK2</accession>
<dbReference type="SMART" id="SM00382">
    <property type="entry name" value="AAA"/>
    <property type="match status" value="1"/>
</dbReference>
<gene>
    <name evidence="3" type="ORF">BC351_02865</name>
</gene>
<evidence type="ECO:0000256" key="1">
    <source>
        <dbReference type="SAM" id="Coils"/>
    </source>
</evidence>
<feature type="coiled-coil region" evidence="1">
    <location>
        <begin position="342"/>
        <end position="373"/>
    </location>
</feature>
<keyword evidence="1" id="KW-0175">Coiled coil</keyword>
<evidence type="ECO:0000313" key="4">
    <source>
        <dbReference type="Proteomes" id="UP000190626"/>
    </source>
</evidence>
<dbReference type="AlphaFoldDB" id="A0A1V4HJK2"/>
<evidence type="ECO:0000259" key="2">
    <source>
        <dbReference type="SMART" id="SM00382"/>
    </source>
</evidence>
<dbReference type="Pfam" id="PF20030">
    <property type="entry name" value="bpMoxR"/>
    <property type="match status" value="1"/>
</dbReference>
<dbReference type="CDD" id="cd00009">
    <property type="entry name" value="AAA"/>
    <property type="match status" value="1"/>
</dbReference>
<dbReference type="InterPro" id="IPR027417">
    <property type="entry name" value="P-loop_NTPase"/>
</dbReference>
<reference evidence="4" key="1">
    <citation type="submission" date="2016-07" db="EMBL/GenBank/DDBJ databases">
        <authorList>
            <person name="Florea S."/>
            <person name="Webb J.S."/>
            <person name="Jaromczyk J."/>
            <person name="Schardl C.L."/>
        </authorList>
    </citation>
    <scope>NUCLEOTIDE SEQUENCE [LARGE SCALE GENOMIC DNA]</scope>
    <source>
        <strain evidence="4">CY1</strain>
    </source>
</reference>
<keyword evidence="4" id="KW-1185">Reference proteome</keyword>
<dbReference type="RefSeq" id="WP_079412730.1">
    <property type="nucleotide sequence ID" value="NZ_MBTG01000012.1"/>
</dbReference>
<proteinExistence type="predicted"/>
<dbReference type="Pfam" id="PF17868">
    <property type="entry name" value="AAA_lid_8"/>
    <property type="match status" value="1"/>
</dbReference>
<dbReference type="Proteomes" id="UP000190626">
    <property type="component" value="Unassembled WGS sequence"/>
</dbReference>
<dbReference type="SUPFAM" id="SSF52540">
    <property type="entry name" value="P-loop containing nucleoside triphosphate hydrolases"/>
    <property type="match status" value="1"/>
</dbReference>
<comment type="caution">
    <text evidence="3">The sequence shown here is derived from an EMBL/GenBank/DDBJ whole genome shotgun (WGS) entry which is preliminary data.</text>
</comment>
<sequence>MKEPIVIQNKLREAMAHLENRFMEREELIRVLLLAIMSGEHLLLVGPPGSAKSQLARAAADLFGNEPYFDYLLTRFTTPDELFGPVSLQKLKNDEYIRLTDGYLPSARFAFLDEIFKANSAILNSLLSVLNERIFFNGRQKQTSPLLFLMAASNELPEDNEQLAALYDRFLFRFEVEYVKQISSFELMFQAPTSKLPMLLTTDLVKQLHTQTADIQLPDALIYMLFQLKTALEEKEYVLSDRRWHKIGHTWKVSAAIHGRSAVNVWDTVLTPHLLWDFPEDLVEIRGIFDTLFQDMLKREMEQELPLLHYNLTVKKWLEKEDELHAFQFKKEIGGALNKDTVERLKATSEECRLELEETARSLRGRLVSWQEKEKKLPEWIASQSIFLQHPDQYAVKFTHLRIQGERILQTIQGLYRTLFDREIPGIVYDYTL</sequence>
<dbReference type="STRING" id="1469647.BC351_02865"/>
<protein>
    <submittedName>
        <fullName evidence="3">ATPase</fullName>
    </submittedName>
</protein>
<organism evidence="3 4">
    <name type="scientific">Paenibacillus ferrarius</name>
    <dbReference type="NCBI Taxonomy" id="1469647"/>
    <lineage>
        <taxon>Bacteria</taxon>
        <taxon>Bacillati</taxon>
        <taxon>Bacillota</taxon>
        <taxon>Bacilli</taxon>
        <taxon>Bacillales</taxon>
        <taxon>Paenibacillaceae</taxon>
        <taxon>Paenibacillus</taxon>
    </lineage>
</organism>
<dbReference type="PRINTS" id="PR00300">
    <property type="entry name" value="CLPPROTEASEA"/>
</dbReference>
<dbReference type="InterPro" id="IPR045427">
    <property type="entry name" value="MoxR"/>
</dbReference>
<dbReference type="InterPro" id="IPR050513">
    <property type="entry name" value="RavA_ATPases"/>
</dbReference>